<accession>A0A328DUE6</accession>
<comment type="caution">
    <text evidence="2">The sequence shown here is derived from an EMBL/GenBank/DDBJ whole genome shotgun (WGS) entry which is preliminary data.</text>
</comment>
<dbReference type="PANTHER" id="PTHR33144:SF50">
    <property type="entry name" value="OS03G0714750 PROTEIN"/>
    <property type="match status" value="1"/>
</dbReference>
<sequence>MGFQSSLSVLEMLHEPRRETSSVCFFLCVLPSIPRVLPFKLIAIDIFYCTQKRTTTLHRDHYSSLCRIQSVKSGFEAFIWMFTNLDVVIMKITIHNDSFCDKYEMFEASSNPEMTKLTSMGHITRGKETGVSGLESINQHRIHGYNLNGGASERQASITRSTTSQNDFVRVHEREETGMFEVESLNQHHTHGSNFDGGEFDRRAPPTRSTTSQRDFLRVHERDERCVSEVAGLHDCRTRGDMDGVSFERQAPKTISMTSQREILPLHERGRSTNIPMNTSVGDENHMNSSVQQVAGRLANCPSEVDPEEWKWLVTYWDSEKFRRRSETNKNNQKSQTMFSKVGTKSIASSFYDMIQAKKPDSDECDEENLSETEEVEEEPYYLALWEITKKRKNGTWSDEYAEKAYDDLKALHQEQLDKYGEDNLTPQEALEIVLKHKKGSIHQRGMGQGVLSFHSYVKKDITKVLEQERIDTEVNKRAFEINETYEARIRALEERLASLPRSEMNMITVYRPSYLLYTGHQVIHLNMFIALPRTIALSNDTRSRVNMRDVIQFLRLWVELHSR</sequence>
<protein>
    <submittedName>
        <fullName evidence="2">Uncharacterized protein</fullName>
    </submittedName>
</protein>
<organism evidence="2 3">
    <name type="scientific">Cuscuta australis</name>
    <dbReference type="NCBI Taxonomy" id="267555"/>
    <lineage>
        <taxon>Eukaryota</taxon>
        <taxon>Viridiplantae</taxon>
        <taxon>Streptophyta</taxon>
        <taxon>Embryophyta</taxon>
        <taxon>Tracheophyta</taxon>
        <taxon>Spermatophyta</taxon>
        <taxon>Magnoliopsida</taxon>
        <taxon>eudicotyledons</taxon>
        <taxon>Gunneridae</taxon>
        <taxon>Pentapetalae</taxon>
        <taxon>asterids</taxon>
        <taxon>lamiids</taxon>
        <taxon>Solanales</taxon>
        <taxon>Convolvulaceae</taxon>
        <taxon>Cuscuteae</taxon>
        <taxon>Cuscuta</taxon>
        <taxon>Cuscuta subgen. Grammica</taxon>
        <taxon>Cuscuta sect. Cleistogrammica</taxon>
    </lineage>
</organism>
<name>A0A328DUE6_9ASTE</name>
<reference evidence="2 3" key="1">
    <citation type="submission" date="2018-06" db="EMBL/GenBank/DDBJ databases">
        <title>The Genome of Cuscuta australis (Dodder) Provides Insight into the Evolution of Plant Parasitism.</title>
        <authorList>
            <person name="Liu H."/>
        </authorList>
    </citation>
    <scope>NUCLEOTIDE SEQUENCE [LARGE SCALE GENOMIC DNA]</scope>
    <source>
        <strain evidence="3">cv. Yunnan</strain>
        <tissue evidence="2">Vines</tissue>
    </source>
</reference>
<dbReference type="PANTHER" id="PTHR33144">
    <property type="entry name" value="OS10G0409366 PROTEIN-RELATED"/>
    <property type="match status" value="1"/>
</dbReference>
<keyword evidence="3" id="KW-1185">Reference proteome</keyword>
<evidence type="ECO:0000256" key="1">
    <source>
        <dbReference type="SAM" id="MobiDB-lite"/>
    </source>
</evidence>
<dbReference type="Proteomes" id="UP000249390">
    <property type="component" value="Unassembled WGS sequence"/>
</dbReference>
<dbReference type="Pfam" id="PF03004">
    <property type="entry name" value="Transposase_24"/>
    <property type="match status" value="1"/>
</dbReference>
<dbReference type="InterPro" id="IPR004252">
    <property type="entry name" value="Probable_transposase_24"/>
</dbReference>
<dbReference type="EMBL" id="NQVE01000111">
    <property type="protein sequence ID" value="RAL47683.1"/>
    <property type="molecule type" value="Genomic_DNA"/>
</dbReference>
<evidence type="ECO:0000313" key="3">
    <source>
        <dbReference type="Proteomes" id="UP000249390"/>
    </source>
</evidence>
<gene>
    <name evidence="2" type="ORF">DM860_012308</name>
</gene>
<evidence type="ECO:0000313" key="2">
    <source>
        <dbReference type="EMBL" id="RAL47683.1"/>
    </source>
</evidence>
<feature type="region of interest" description="Disordered" evidence="1">
    <location>
        <begin position="189"/>
        <end position="213"/>
    </location>
</feature>
<dbReference type="AlphaFoldDB" id="A0A328DUE6"/>
<proteinExistence type="predicted"/>